<protein>
    <submittedName>
        <fullName evidence="3">Beta-lactamase</fullName>
    </submittedName>
</protein>
<feature type="region of interest" description="Disordered" evidence="1">
    <location>
        <begin position="48"/>
        <end position="76"/>
    </location>
</feature>
<dbReference type="SUPFAM" id="SSF56601">
    <property type="entry name" value="beta-lactamase/transpeptidase-like"/>
    <property type="match status" value="1"/>
</dbReference>
<dbReference type="HOGENOM" id="CLU_020027_0_3_11"/>
<reference evidence="3 4" key="1">
    <citation type="journal article" date="2009" name="Stand. Genomic Sci.">
        <title>Complete genome sequence of Actinosynnema mirum type strain (101).</title>
        <authorList>
            <person name="Land M."/>
            <person name="Lapidus A."/>
            <person name="Mayilraj S."/>
            <person name="Chen F."/>
            <person name="Copeland A."/>
            <person name="Del Rio T.G."/>
            <person name="Nolan M."/>
            <person name="Lucas S."/>
            <person name="Tice H."/>
            <person name="Cheng J.F."/>
            <person name="Chertkov O."/>
            <person name="Bruce D."/>
            <person name="Goodwin L."/>
            <person name="Pitluck S."/>
            <person name="Rohde M."/>
            <person name="Goker M."/>
            <person name="Pati A."/>
            <person name="Ivanova N."/>
            <person name="Mavromatis K."/>
            <person name="Chen A."/>
            <person name="Palaniappan K."/>
            <person name="Hauser L."/>
            <person name="Chang Y.J."/>
            <person name="Jeffries C.C."/>
            <person name="Brettin T."/>
            <person name="Detter J.C."/>
            <person name="Han C."/>
            <person name="Chain P."/>
            <person name="Tindall B.J."/>
            <person name="Bristow J."/>
            <person name="Eisen J.A."/>
            <person name="Markowitz V."/>
            <person name="Hugenholtz P."/>
            <person name="Kyrpides N.C."/>
            <person name="Klenk H.P."/>
        </authorList>
    </citation>
    <scope>NUCLEOTIDE SEQUENCE [LARGE SCALE GENOMIC DNA]</scope>
    <source>
        <strain evidence="4">ATCC 29888 / DSM 43827 / JCM 3225 / NBRC 14064 / NCIMB 13271 / NRRL B-12336 / IMRU 3971 / 101</strain>
    </source>
</reference>
<evidence type="ECO:0000259" key="2">
    <source>
        <dbReference type="Pfam" id="PF00144"/>
    </source>
</evidence>
<dbReference type="eggNOG" id="COG1680">
    <property type="taxonomic scope" value="Bacteria"/>
</dbReference>
<dbReference type="InterPro" id="IPR012338">
    <property type="entry name" value="Beta-lactam/transpept-like"/>
</dbReference>
<proteinExistence type="predicted"/>
<accession>C6W7X5</accession>
<sequence>MRAGKGQVVDVGNVEGASEGNAGGIGRRKVFGWGGLAAAGMVAASASPADALGDPRRGAGATDVGSGSGERVPPDALPGGALDRYVAGLAAEDEFSGVLLLSCRGRTVLSRAYGMADKELGVGNHPGTAFNLSSASQPFLAVAVMQLVQAGAVGLADPVGAHLTGFPTDIAERVTVHHLLTGTGGLDAPMPDWQRVFHSRDEVREQHRLWTHQARLVAAPGSAGQGHTPGGGVGLAIAARIVEAVAGTTFWDYAHEHVFTRAGMTGSGFYTRTQWLSDPRIAHPYARQTDGSRVDVVRHLDRGSTAGPIEGRNPARAFIGHSSGDAFATAPDLIRFAHALRDGTLLSRPYAELLTGAKLPSHGPRSFTGYTGPLHLLNGDQWTFGRGGGNAGCGADWTVYPDTGWTGVLLSNYDDFPMLEILQLQEQVITGQDGTPPGGG</sequence>
<dbReference type="STRING" id="446462.Amir_3080"/>
<dbReference type="KEGG" id="ami:Amir_3080"/>
<dbReference type="Pfam" id="PF00144">
    <property type="entry name" value="Beta-lactamase"/>
    <property type="match status" value="1"/>
</dbReference>
<evidence type="ECO:0000313" key="4">
    <source>
        <dbReference type="Proteomes" id="UP000002213"/>
    </source>
</evidence>
<dbReference type="Gene3D" id="3.40.710.10">
    <property type="entry name" value="DD-peptidase/beta-lactamase superfamily"/>
    <property type="match status" value="1"/>
</dbReference>
<evidence type="ECO:0000256" key="1">
    <source>
        <dbReference type="SAM" id="MobiDB-lite"/>
    </source>
</evidence>
<dbReference type="AlphaFoldDB" id="C6W7X5"/>
<organism evidence="3 4">
    <name type="scientific">Actinosynnema mirum (strain ATCC 29888 / DSM 43827 / JCM 3225 / NBRC 14064 / NCIMB 13271 / NRRL B-12336 / IMRU 3971 / 101)</name>
    <dbReference type="NCBI Taxonomy" id="446462"/>
    <lineage>
        <taxon>Bacteria</taxon>
        <taxon>Bacillati</taxon>
        <taxon>Actinomycetota</taxon>
        <taxon>Actinomycetes</taxon>
        <taxon>Pseudonocardiales</taxon>
        <taxon>Pseudonocardiaceae</taxon>
        <taxon>Actinosynnema</taxon>
    </lineage>
</organism>
<gene>
    <name evidence="3" type="ordered locus">Amir_3080</name>
</gene>
<dbReference type="EMBL" id="CP001630">
    <property type="protein sequence ID" value="ACU36996.1"/>
    <property type="molecule type" value="Genomic_DNA"/>
</dbReference>
<dbReference type="InterPro" id="IPR001466">
    <property type="entry name" value="Beta-lactam-related"/>
</dbReference>
<name>C6W7X5_ACTMD</name>
<keyword evidence="4" id="KW-1185">Reference proteome</keyword>
<dbReference type="Proteomes" id="UP000002213">
    <property type="component" value="Chromosome"/>
</dbReference>
<evidence type="ECO:0000313" key="3">
    <source>
        <dbReference type="EMBL" id="ACU36996.1"/>
    </source>
</evidence>
<dbReference type="PANTHER" id="PTHR43283">
    <property type="entry name" value="BETA-LACTAMASE-RELATED"/>
    <property type="match status" value="1"/>
</dbReference>
<dbReference type="InterPro" id="IPR050789">
    <property type="entry name" value="Diverse_Enzym_Activities"/>
</dbReference>
<feature type="domain" description="Beta-lactamase-related" evidence="2">
    <location>
        <begin position="82"/>
        <end position="416"/>
    </location>
</feature>